<dbReference type="Proteomes" id="UP000015480">
    <property type="component" value="Chromosome"/>
</dbReference>
<keyword evidence="9" id="KW-0975">Bacterial flagellum</keyword>
<dbReference type="Pfam" id="PF14842">
    <property type="entry name" value="FliG_N"/>
    <property type="match status" value="1"/>
</dbReference>
<keyword evidence="14" id="KW-0969">Cilium</keyword>
<evidence type="ECO:0000256" key="10">
    <source>
        <dbReference type="ARBA" id="ARBA00025598"/>
    </source>
</evidence>
<dbReference type="eggNOG" id="COG1536">
    <property type="taxonomic scope" value="Bacteria"/>
</dbReference>
<dbReference type="KEGG" id="pami:JCM7686_0712"/>
<dbReference type="PANTHER" id="PTHR30534:SF0">
    <property type="entry name" value="FLAGELLAR MOTOR SWITCH PROTEIN FLIG"/>
    <property type="match status" value="1"/>
</dbReference>
<keyword evidence="6" id="KW-0145">Chemotaxis</keyword>
<evidence type="ECO:0000256" key="6">
    <source>
        <dbReference type="ARBA" id="ARBA00022500"/>
    </source>
</evidence>
<comment type="subcellular location">
    <subcellularLocation>
        <location evidence="1">Bacterial flagellum basal body</location>
    </subcellularLocation>
    <subcellularLocation>
        <location evidence="2">Cell membrane</location>
        <topology evidence="2">Peripheral membrane protein</topology>
        <orientation evidence="2">Cytoplasmic side</orientation>
    </subcellularLocation>
</comment>
<dbReference type="Pfam" id="PF14841">
    <property type="entry name" value="FliG_M"/>
    <property type="match status" value="1"/>
</dbReference>
<dbReference type="HOGENOM" id="CLU_047835_1_1_5"/>
<organism evidence="14 15">
    <name type="scientific">Paracoccus aminophilus JCM 7686</name>
    <dbReference type="NCBI Taxonomy" id="1367847"/>
    <lineage>
        <taxon>Bacteria</taxon>
        <taxon>Pseudomonadati</taxon>
        <taxon>Pseudomonadota</taxon>
        <taxon>Alphaproteobacteria</taxon>
        <taxon>Rhodobacterales</taxon>
        <taxon>Paracoccaceae</taxon>
        <taxon>Paracoccus</taxon>
    </lineage>
</organism>
<keyword evidence="14" id="KW-0966">Cell projection</keyword>
<dbReference type="OrthoDB" id="7616820at2"/>
<comment type="similarity">
    <text evidence="3">Belongs to the FliG family.</text>
</comment>
<evidence type="ECO:0000256" key="7">
    <source>
        <dbReference type="ARBA" id="ARBA00022779"/>
    </source>
</evidence>
<dbReference type="SUPFAM" id="SSF48029">
    <property type="entry name" value="FliG"/>
    <property type="match status" value="2"/>
</dbReference>
<evidence type="ECO:0000256" key="2">
    <source>
        <dbReference type="ARBA" id="ARBA00004413"/>
    </source>
</evidence>
<evidence type="ECO:0000313" key="14">
    <source>
        <dbReference type="EMBL" id="AGT07821.1"/>
    </source>
</evidence>
<keyword evidence="8" id="KW-0472">Membrane</keyword>
<dbReference type="InterPro" id="IPR000090">
    <property type="entry name" value="Flg_Motor_Flig"/>
</dbReference>
<name>S5YRC6_PARAH</name>
<dbReference type="PATRIC" id="fig|1367847.3.peg.663"/>
<evidence type="ECO:0000313" key="15">
    <source>
        <dbReference type="Proteomes" id="UP000015480"/>
    </source>
</evidence>
<dbReference type="InterPro" id="IPR032779">
    <property type="entry name" value="FliG_M"/>
</dbReference>
<feature type="domain" description="Flagellar motor switch protein FliG N-terminal" evidence="13">
    <location>
        <begin position="29"/>
        <end position="131"/>
    </location>
</feature>
<dbReference type="Gene3D" id="1.10.220.30">
    <property type="match status" value="3"/>
</dbReference>
<evidence type="ECO:0000256" key="5">
    <source>
        <dbReference type="ARBA" id="ARBA00022475"/>
    </source>
</evidence>
<dbReference type="GO" id="GO:0005886">
    <property type="term" value="C:plasma membrane"/>
    <property type="evidence" value="ECO:0007669"/>
    <property type="project" value="UniProtKB-SubCell"/>
</dbReference>
<dbReference type="GO" id="GO:0006935">
    <property type="term" value="P:chemotaxis"/>
    <property type="evidence" value="ECO:0007669"/>
    <property type="project" value="UniProtKB-KW"/>
</dbReference>
<dbReference type="PRINTS" id="PR00954">
    <property type="entry name" value="FLGMOTORFLIG"/>
</dbReference>
<dbReference type="Pfam" id="PF01706">
    <property type="entry name" value="FliG_C"/>
    <property type="match status" value="1"/>
</dbReference>
<dbReference type="EMBL" id="CP006650">
    <property type="protein sequence ID" value="AGT07821.1"/>
    <property type="molecule type" value="Genomic_DNA"/>
</dbReference>
<evidence type="ECO:0000256" key="9">
    <source>
        <dbReference type="ARBA" id="ARBA00023143"/>
    </source>
</evidence>
<gene>
    <name evidence="14" type="ORF">JCM7686_0712</name>
</gene>
<keyword evidence="5" id="KW-1003">Cell membrane</keyword>
<evidence type="ECO:0000259" key="13">
    <source>
        <dbReference type="Pfam" id="PF14842"/>
    </source>
</evidence>
<keyword evidence="14" id="KW-0282">Flagellum</keyword>
<dbReference type="InterPro" id="IPR011002">
    <property type="entry name" value="FliG_a-hlx"/>
</dbReference>
<proteinExistence type="inferred from homology"/>
<evidence type="ECO:0000256" key="3">
    <source>
        <dbReference type="ARBA" id="ARBA00010299"/>
    </source>
</evidence>
<dbReference type="InterPro" id="IPR023087">
    <property type="entry name" value="Flg_Motor_Flig_C"/>
</dbReference>
<dbReference type="InterPro" id="IPR028263">
    <property type="entry name" value="FliG_N"/>
</dbReference>
<reference evidence="14 15" key="1">
    <citation type="journal article" date="2014" name="BMC Genomics">
        <title>Architecture and functions of a multipartite genome of the methylotrophic bacterium Paracoccus aminophilus JCM 7686, containing primary and secondary chromids.</title>
        <authorList>
            <person name="Dziewit L."/>
            <person name="Czarnecki J."/>
            <person name="Wibberg D."/>
            <person name="Radlinska M."/>
            <person name="Mrozek P."/>
            <person name="Szymczak M."/>
            <person name="Schluter A."/>
            <person name="Puhler A."/>
            <person name="Bartosik D."/>
        </authorList>
    </citation>
    <scope>NUCLEOTIDE SEQUENCE [LARGE SCALE GENOMIC DNA]</scope>
    <source>
        <strain evidence="14">JCM 7686</strain>
    </source>
</reference>
<sequence>MIDGSGFGAGSFGGFDGGFDEGGFVSRVLTSRQKAAVVVRYLLAEGADLDLSALPPSAQAALAEEIASMDLIDRDTRDSVIEEFCTQIEAVGLHFPGTIDGALSLLDGHLSEATSSRLRRMAALSGASDPWQRIATLPANMLAELARTEACEIAAVMFQKLPVPRAAEVFGQLEPELARQIAYAMSLTGGIELPALRRIGLALVHAADLLPQPALEGGPVEKVGAILNFSLASTRDAVLAGLDDDDAQFAEHVRKAIFTWSNIPVRIDPRDIPRIIREIDGITLTRAMAGSGQKDQPTVEFILAALSTRLADTMREDITAMGKVSTKDTEEAMNTVVATIRRMEAAGDLFLIAGETDEDS</sequence>
<keyword evidence="15" id="KW-1185">Reference proteome</keyword>
<dbReference type="GO" id="GO:0071973">
    <property type="term" value="P:bacterial-type flagellum-dependent cell motility"/>
    <property type="evidence" value="ECO:0007669"/>
    <property type="project" value="InterPro"/>
</dbReference>
<dbReference type="GO" id="GO:0003774">
    <property type="term" value="F:cytoskeletal motor activity"/>
    <property type="evidence" value="ECO:0007669"/>
    <property type="project" value="InterPro"/>
</dbReference>
<accession>S5YRC6</accession>
<evidence type="ECO:0000259" key="12">
    <source>
        <dbReference type="Pfam" id="PF14841"/>
    </source>
</evidence>
<evidence type="ECO:0000256" key="8">
    <source>
        <dbReference type="ARBA" id="ARBA00023136"/>
    </source>
</evidence>
<keyword evidence="7" id="KW-0283">Flagellar rotation</keyword>
<dbReference type="RefSeq" id="WP_020949460.1">
    <property type="nucleotide sequence ID" value="NC_022041.1"/>
</dbReference>
<feature type="domain" description="Flagellar motor switch protein FliG middle" evidence="12">
    <location>
        <begin position="140"/>
        <end position="204"/>
    </location>
</feature>
<evidence type="ECO:0000256" key="1">
    <source>
        <dbReference type="ARBA" id="ARBA00004117"/>
    </source>
</evidence>
<feature type="domain" description="Flagellar motor switch protein FliG C-terminal" evidence="11">
    <location>
        <begin position="241"/>
        <end position="350"/>
    </location>
</feature>
<evidence type="ECO:0000256" key="4">
    <source>
        <dbReference type="ARBA" id="ARBA00021870"/>
    </source>
</evidence>
<dbReference type="STRING" id="1367847.JCM7686_0712"/>
<comment type="function">
    <text evidence="10">FliG is one of three proteins (FliG, FliN, FliM) that forms the rotor-mounted switch complex (C ring), located at the base of the basal body. This complex interacts with the CheY and CheZ chemotaxis proteins, in addition to contacting components of the motor that determine the direction of flagellar rotation.</text>
</comment>
<dbReference type="GO" id="GO:0009425">
    <property type="term" value="C:bacterial-type flagellum basal body"/>
    <property type="evidence" value="ECO:0007669"/>
    <property type="project" value="UniProtKB-SubCell"/>
</dbReference>
<dbReference type="AlphaFoldDB" id="S5YRC6"/>
<evidence type="ECO:0000259" key="11">
    <source>
        <dbReference type="Pfam" id="PF01706"/>
    </source>
</evidence>
<dbReference type="PANTHER" id="PTHR30534">
    <property type="entry name" value="FLAGELLAR MOTOR SWITCH PROTEIN FLIG"/>
    <property type="match status" value="1"/>
</dbReference>
<protein>
    <recommendedName>
        <fullName evidence="4">Flagellar motor switch protein FliG</fullName>
    </recommendedName>
</protein>